<evidence type="ECO:0000313" key="10">
    <source>
        <dbReference type="Proteomes" id="UP000216438"/>
    </source>
</evidence>
<dbReference type="GO" id="GO:0008888">
    <property type="term" value="F:glycerol dehydrogenase (NAD+) activity"/>
    <property type="evidence" value="ECO:0007669"/>
    <property type="project" value="UniProtKB-EC"/>
</dbReference>
<dbReference type="Proteomes" id="UP000216438">
    <property type="component" value="Chromosome"/>
</dbReference>
<evidence type="ECO:0000256" key="3">
    <source>
        <dbReference type="ARBA" id="ARBA00023027"/>
    </source>
</evidence>
<proteinExistence type="predicted"/>
<dbReference type="PANTHER" id="PTHR43616">
    <property type="entry name" value="GLYCEROL DEHYDROGENASE"/>
    <property type="match status" value="1"/>
</dbReference>
<accession>A0A249E064</accession>
<keyword evidence="3" id="KW-0520">NAD</keyword>
<evidence type="ECO:0000256" key="1">
    <source>
        <dbReference type="ARBA" id="ARBA00022723"/>
    </source>
</evidence>
<dbReference type="SUPFAM" id="SSF56796">
    <property type="entry name" value="Dehydroquinate synthase-like"/>
    <property type="match status" value="1"/>
</dbReference>
<evidence type="ECO:0000256" key="4">
    <source>
        <dbReference type="ARBA" id="ARBA00037918"/>
    </source>
</evidence>
<dbReference type="AlphaFoldDB" id="A0A249E064"/>
<protein>
    <recommendedName>
        <fullName evidence="6">Glycerol dehydrogenase</fullName>
        <ecNumber evidence="5">1.1.1.6</ecNumber>
    </recommendedName>
</protein>
<feature type="domain" description="Alcohol dehydrogenase iron-type/glycerol dehydrogenase GldA" evidence="8">
    <location>
        <begin position="10"/>
        <end position="110"/>
    </location>
</feature>
<evidence type="ECO:0000256" key="5">
    <source>
        <dbReference type="ARBA" id="ARBA00039147"/>
    </source>
</evidence>
<dbReference type="GO" id="GO:0046872">
    <property type="term" value="F:metal ion binding"/>
    <property type="evidence" value="ECO:0007669"/>
    <property type="project" value="UniProtKB-KW"/>
</dbReference>
<evidence type="ECO:0000313" key="9">
    <source>
        <dbReference type="EMBL" id="ASX26720.1"/>
    </source>
</evidence>
<sequence length="131" mass="14571">MMRNFLFSSPGKYVQGSGVLNELGRYLSALGSKVFLIANNAVWTIVQARVKTSLKKDDITCRYKRFNGESSQKEIACLAGFTFNEQTSVVVGPGGGKTLDNTKTVANELKLSFAIARLQWRPEMRLSGRCW</sequence>
<dbReference type="EMBL" id="CP016303">
    <property type="protein sequence ID" value="ASX26720.1"/>
    <property type="molecule type" value="Genomic_DNA"/>
</dbReference>
<gene>
    <name evidence="9" type="ORF">BA171_06750</name>
</gene>
<dbReference type="InterPro" id="IPR001670">
    <property type="entry name" value="ADH_Fe/GldA"/>
</dbReference>
<dbReference type="InterPro" id="IPR016205">
    <property type="entry name" value="Glycerol_DH"/>
</dbReference>
<comment type="catalytic activity">
    <reaction evidence="7">
        <text>glycerol + NAD(+) = dihydroxyacetone + NADH + H(+)</text>
        <dbReference type="Rhea" id="RHEA:13769"/>
        <dbReference type="ChEBI" id="CHEBI:15378"/>
        <dbReference type="ChEBI" id="CHEBI:16016"/>
        <dbReference type="ChEBI" id="CHEBI:17754"/>
        <dbReference type="ChEBI" id="CHEBI:57540"/>
        <dbReference type="ChEBI" id="CHEBI:57945"/>
        <dbReference type="EC" id="1.1.1.6"/>
    </reaction>
</comment>
<evidence type="ECO:0000259" key="8">
    <source>
        <dbReference type="Pfam" id="PF00465"/>
    </source>
</evidence>
<reference evidence="10" key="1">
    <citation type="submission" date="2016-06" db="EMBL/GenBank/DDBJ databases">
        <authorList>
            <person name="Chen W."/>
            <person name="Hasegawa D.K."/>
        </authorList>
    </citation>
    <scope>NUCLEOTIDE SEQUENCE [LARGE SCALE GENOMIC DNA]</scope>
    <source>
        <strain evidence="10">MEAM1</strain>
    </source>
</reference>
<dbReference type="Pfam" id="PF00465">
    <property type="entry name" value="Fe-ADH"/>
    <property type="match status" value="1"/>
</dbReference>
<organism evidence="9 10">
    <name type="scientific">Candidatus Hamiltonella defensa</name>
    <name type="common">Bemisia tabaci</name>
    <dbReference type="NCBI Taxonomy" id="672795"/>
    <lineage>
        <taxon>Bacteria</taxon>
        <taxon>Pseudomonadati</taxon>
        <taxon>Pseudomonadota</taxon>
        <taxon>Gammaproteobacteria</taxon>
        <taxon>Enterobacterales</taxon>
        <taxon>Enterobacteriaceae</taxon>
        <taxon>aphid secondary symbionts</taxon>
        <taxon>Candidatus Williamhamiltonella</taxon>
    </lineage>
</organism>
<evidence type="ECO:0000256" key="7">
    <source>
        <dbReference type="ARBA" id="ARBA00049006"/>
    </source>
</evidence>
<dbReference type="EC" id="1.1.1.6" evidence="5"/>
<dbReference type="Gene3D" id="3.40.50.1970">
    <property type="match status" value="1"/>
</dbReference>
<evidence type="ECO:0000256" key="6">
    <source>
        <dbReference type="ARBA" id="ARBA00040132"/>
    </source>
</evidence>
<dbReference type="OrthoDB" id="5198708at2"/>
<evidence type="ECO:0000256" key="2">
    <source>
        <dbReference type="ARBA" id="ARBA00023002"/>
    </source>
</evidence>
<name>A0A249E064_9ENTR</name>
<keyword evidence="1" id="KW-0479">Metal-binding</keyword>
<comment type="pathway">
    <text evidence="4">Polyol metabolism; glycerol fermentation; glycerone phosphate from glycerol (oxidative route): step 1/2.</text>
</comment>
<dbReference type="PANTHER" id="PTHR43616:SF5">
    <property type="entry name" value="GLYCEROL DEHYDROGENASE 1"/>
    <property type="match status" value="1"/>
</dbReference>
<dbReference type="RefSeq" id="WP_029589104.1">
    <property type="nucleotide sequence ID" value="NZ_CP016303.1"/>
</dbReference>
<reference evidence="9 10" key="2">
    <citation type="submission" date="2017-09" db="EMBL/GenBank/DDBJ databases">
        <title>The genome of whitefly Bemisia tabaci, a global crop pest, provides novel insights into virus transmission, host adaptation and insecticide resistance.</title>
        <authorList>
            <person name="Kaur N."/>
            <person name="Kliot A."/>
            <person name="Pinheiro P.V."/>
            <person name="Luan J."/>
            <person name="Zheng Y."/>
            <person name="Liu W."/>
            <person name="Sun H."/>
            <person name="Yang X."/>
            <person name="Xu Y."/>
            <person name="Luo Y."/>
            <person name="Kruse A."/>
            <person name="Fisher T.W."/>
            <person name="Nelson D.R."/>
            <person name="Elimelech M."/>
            <person name="MacCoss M."/>
            <person name="Johnson R."/>
            <person name="Cohen E."/>
            <person name="Hunter W.B."/>
            <person name="Brown J.K."/>
            <person name="Jander G."/>
            <person name="Cilia M."/>
            <person name="Douglas A.E."/>
            <person name="Ghanim M."/>
            <person name="Simmons A.M."/>
            <person name="Wintermantel W.M."/>
            <person name="Ling K.-S."/>
            <person name="Fei Z."/>
        </authorList>
    </citation>
    <scope>NUCLEOTIDE SEQUENCE [LARGE SCALE GENOMIC DNA]</scope>
    <source>
        <strain evidence="9 10">MEAM1</strain>
    </source>
</reference>
<keyword evidence="2" id="KW-0560">Oxidoreductase</keyword>